<evidence type="ECO:0000313" key="1">
    <source>
        <dbReference type="EMBL" id="EQD50270.1"/>
    </source>
</evidence>
<reference evidence="1" key="1">
    <citation type="submission" date="2013-08" db="EMBL/GenBank/DDBJ databases">
        <authorList>
            <person name="Mendez C."/>
            <person name="Richter M."/>
            <person name="Ferrer M."/>
            <person name="Sanchez J."/>
        </authorList>
    </citation>
    <scope>NUCLEOTIDE SEQUENCE</scope>
</reference>
<protein>
    <submittedName>
        <fullName evidence="1">Uncharacterized protein</fullName>
    </submittedName>
</protein>
<feature type="non-terminal residue" evidence="1">
    <location>
        <position position="116"/>
    </location>
</feature>
<proteinExistence type="predicted"/>
<reference evidence="1" key="2">
    <citation type="journal article" date="2014" name="ISME J.">
        <title>Microbial stratification in low pH oxic and suboxic macroscopic growths along an acid mine drainage.</title>
        <authorList>
            <person name="Mendez-Garcia C."/>
            <person name="Mesa V."/>
            <person name="Sprenger R.R."/>
            <person name="Richter M."/>
            <person name="Diez M.S."/>
            <person name="Solano J."/>
            <person name="Bargiela R."/>
            <person name="Golyshina O.V."/>
            <person name="Manteca A."/>
            <person name="Ramos J.L."/>
            <person name="Gallego J.R."/>
            <person name="Llorente I."/>
            <person name="Martins Dos Santos V.A."/>
            <person name="Jensen O.N."/>
            <person name="Pelaez A.I."/>
            <person name="Sanchez J."/>
            <person name="Ferrer M."/>
        </authorList>
    </citation>
    <scope>NUCLEOTIDE SEQUENCE</scope>
</reference>
<organism evidence="1">
    <name type="scientific">mine drainage metagenome</name>
    <dbReference type="NCBI Taxonomy" id="410659"/>
    <lineage>
        <taxon>unclassified sequences</taxon>
        <taxon>metagenomes</taxon>
        <taxon>ecological metagenomes</taxon>
    </lineage>
</organism>
<comment type="caution">
    <text evidence="1">The sequence shown here is derived from an EMBL/GenBank/DDBJ whole genome shotgun (WGS) entry which is preliminary data.</text>
</comment>
<sequence length="116" mass="12546">MQPSPIKLESLRGLVDAGTVKSATILGREGGYTVMAKVGTQQRPLGTKFGEVRMFASTDTAVKTLREAGLSMFNLDVSEYVPGRLRAARPDVTRKAKQASAALAHDHWFREQVSGA</sequence>
<name>T1B7T6_9ZZZZ</name>
<gene>
    <name evidence="1" type="ORF">B2A_07363</name>
</gene>
<dbReference type="AlphaFoldDB" id="T1B7T6"/>
<dbReference type="EMBL" id="AUZZ01005266">
    <property type="protein sequence ID" value="EQD50270.1"/>
    <property type="molecule type" value="Genomic_DNA"/>
</dbReference>
<accession>T1B7T6</accession>